<evidence type="ECO:0000256" key="7">
    <source>
        <dbReference type="ARBA" id="ARBA00022989"/>
    </source>
</evidence>
<sequence>MVFTRLKGHPYLGAFLSALPWMPVAIFFVDHGYSYARVSGRSMQPTFNPDSNMMTKDIILLDKWSTTNHKFKRGDVVLLTSPDEPEKMITKRIIGLPGDIVQHLRKKDKQVRIPQGHCWIEGDEAFHSKDSNSFGPVPIGLISAKAKYILWPPSRFGPVPDRAIHDDRVKKNAFRPEEDERGGMCFCLKRANRLIPNRFSFPLTERGQGRVRLAENDEERGLLSEESDAEVIDDGYRYEEDELQSRLVDEEDEFGHLQSSHHDHDPHQS</sequence>
<keyword evidence="6 11" id="KW-0378">Hydrolase</keyword>
<evidence type="ECO:0000256" key="8">
    <source>
        <dbReference type="ARBA" id="ARBA00023128"/>
    </source>
</evidence>
<proteinExistence type="inferred from homology"/>
<evidence type="ECO:0000313" key="15">
    <source>
        <dbReference type="Proteomes" id="UP000740926"/>
    </source>
</evidence>
<dbReference type="SUPFAM" id="SSF51306">
    <property type="entry name" value="LexA/Signal peptidase"/>
    <property type="match status" value="1"/>
</dbReference>
<evidence type="ECO:0000256" key="11">
    <source>
        <dbReference type="RuleBase" id="RU362041"/>
    </source>
</evidence>
<protein>
    <recommendedName>
        <fullName evidence="11">Mitochondrial inner membrane protease subunit</fullName>
        <ecNumber evidence="11">3.4.21.-</ecNumber>
    </recommendedName>
</protein>
<dbReference type="GO" id="GO:0006627">
    <property type="term" value="P:protein processing involved in protein targeting to mitochondrion"/>
    <property type="evidence" value="ECO:0007669"/>
    <property type="project" value="InterPro"/>
</dbReference>
<comment type="caution">
    <text evidence="14">The sequence shown here is derived from an EMBL/GenBank/DDBJ whole genome shotgun (WGS) entry which is preliminary data.</text>
</comment>
<dbReference type="GO" id="GO:0004252">
    <property type="term" value="F:serine-type endopeptidase activity"/>
    <property type="evidence" value="ECO:0007669"/>
    <property type="project" value="InterPro"/>
</dbReference>
<organism evidence="14 15">
    <name type="scientific">Rhizopus delemar</name>
    <dbReference type="NCBI Taxonomy" id="936053"/>
    <lineage>
        <taxon>Eukaryota</taxon>
        <taxon>Fungi</taxon>
        <taxon>Fungi incertae sedis</taxon>
        <taxon>Mucoromycota</taxon>
        <taxon>Mucoromycotina</taxon>
        <taxon>Mucoromycetes</taxon>
        <taxon>Mucorales</taxon>
        <taxon>Mucorineae</taxon>
        <taxon>Rhizopodaceae</taxon>
        <taxon>Rhizopus</taxon>
    </lineage>
</organism>
<dbReference type="InterPro" id="IPR037730">
    <property type="entry name" value="IMP2"/>
</dbReference>
<dbReference type="PRINTS" id="PR00727">
    <property type="entry name" value="LEADERPTASE"/>
</dbReference>
<dbReference type="EC" id="3.4.21.-" evidence="11"/>
<reference evidence="14 15" key="1">
    <citation type="journal article" date="2020" name="Microb. Genom.">
        <title>Genetic diversity of clinical and environmental Mucorales isolates obtained from an investigation of mucormycosis cases among solid organ transplant recipients.</title>
        <authorList>
            <person name="Nguyen M.H."/>
            <person name="Kaul D."/>
            <person name="Muto C."/>
            <person name="Cheng S.J."/>
            <person name="Richter R.A."/>
            <person name="Bruno V.M."/>
            <person name="Liu G."/>
            <person name="Beyhan S."/>
            <person name="Sundermann A.J."/>
            <person name="Mounaud S."/>
            <person name="Pasculle A.W."/>
            <person name="Nierman W.C."/>
            <person name="Driscoll E."/>
            <person name="Cumbie R."/>
            <person name="Clancy C.J."/>
            <person name="Dupont C.L."/>
        </authorList>
    </citation>
    <scope>NUCLEOTIDE SEQUENCE [LARGE SCALE GENOMIC DNA]</scope>
    <source>
        <strain evidence="14 15">GL24</strain>
    </source>
</reference>
<dbReference type="PANTHER" id="PTHR46041">
    <property type="entry name" value="MITOCHONDRIAL INNER MEMBRANE PROTEASE SUBUNIT 2"/>
    <property type="match status" value="1"/>
</dbReference>
<keyword evidence="7 11" id="KW-1133">Transmembrane helix</keyword>
<feature type="active site" evidence="10">
    <location>
        <position position="42"/>
    </location>
</feature>
<keyword evidence="9 11" id="KW-0472">Membrane</keyword>
<keyword evidence="15" id="KW-1185">Reference proteome</keyword>
<comment type="similarity">
    <text evidence="2">Belongs to the peptidase S26 family. IMP2 subfamily.</text>
</comment>
<dbReference type="Gene3D" id="2.10.109.10">
    <property type="entry name" value="Umud Fragment, subunit A"/>
    <property type="match status" value="1"/>
</dbReference>
<evidence type="ECO:0000256" key="10">
    <source>
        <dbReference type="PIRSR" id="PIRSR600223-1"/>
    </source>
</evidence>
<evidence type="ECO:0000256" key="2">
    <source>
        <dbReference type="ARBA" id="ARBA00007066"/>
    </source>
</evidence>
<dbReference type="PANTHER" id="PTHR46041:SF2">
    <property type="entry name" value="MITOCHONDRIAL INNER MEMBRANE PROTEASE SUBUNIT 2"/>
    <property type="match status" value="1"/>
</dbReference>
<comment type="subcellular location">
    <subcellularLocation>
        <location evidence="1">Mitochondrion inner membrane</location>
        <topology evidence="1">Single-pass membrane protein</topology>
    </subcellularLocation>
</comment>
<keyword evidence="4 11" id="KW-0812">Transmembrane</keyword>
<dbReference type="Proteomes" id="UP000740926">
    <property type="component" value="Unassembled WGS sequence"/>
</dbReference>
<feature type="domain" description="Peptidase S26" evidence="13">
    <location>
        <begin position="104"/>
        <end position="151"/>
    </location>
</feature>
<evidence type="ECO:0000313" key="14">
    <source>
        <dbReference type="EMBL" id="KAG1569764.1"/>
    </source>
</evidence>
<keyword evidence="8 11" id="KW-0496">Mitochondrion</keyword>
<dbReference type="Pfam" id="PF10502">
    <property type="entry name" value="Peptidase_S26"/>
    <property type="match status" value="2"/>
</dbReference>
<name>A0A9P6Z381_9FUNG</name>
<gene>
    <name evidence="14" type="ORF">G6F50_006082</name>
</gene>
<accession>A0A9P6Z381</accession>
<feature type="domain" description="Peptidase S26" evidence="13">
    <location>
        <begin position="23"/>
        <end position="103"/>
    </location>
</feature>
<keyword evidence="3 11" id="KW-0645">Protease</keyword>
<dbReference type="GO" id="GO:0006465">
    <property type="term" value="P:signal peptide processing"/>
    <property type="evidence" value="ECO:0007669"/>
    <property type="project" value="InterPro"/>
</dbReference>
<evidence type="ECO:0000256" key="6">
    <source>
        <dbReference type="ARBA" id="ARBA00022801"/>
    </source>
</evidence>
<feature type="active site" evidence="10">
    <location>
        <position position="91"/>
    </location>
</feature>
<evidence type="ECO:0000256" key="4">
    <source>
        <dbReference type="ARBA" id="ARBA00022692"/>
    </source>
</evidence>
<feature type="transmembrane region" description="Helical" evidence="11">
    <location>
        <begin position="12"/>
        <end position="33"/>
    </location>
</feature>
<evidence type="ECO:0000256" key="5">
    <source>
        <dbReference type="ARBA" id="ARBA00022792"/>
    </source>
</evidence>
<dbReference type="InterPro" id="IPR019533">
    <property type="entry name" value="Peptidase_S26"/>
</dbReference>
<dbReference type="EMBL" id="JAANIU010000863">
    <property type="protein sequence ID" value="KAG1569764.1"/>
    <property type="molecule type" value="Genomic_DNA"/>
</dbReference>
<dbReference type="InterPro" id="IPR000223">
    <property type="entry name" value="Pept_S26A_signal_pept_1"/>
</dbReference>
<dbReference type="FunFam" id="2.10.109.10:FF:000005">
    <property type="entry name" value="Mitochondrial inner membrane protease subunit"/>
    <property type="match status" value="1"/>
</dbReference>
<keyword evidence="5 11" id="KW-0999">Mitochondrion inner membrane</keyword>
<dbReference type="InterPro" id="IPR036286">
    <property type="entry name" value="LexA/Signal_pep-like_sf"/>
</dbReference>
<dbReference type="CDD" id="cd06530">
    <property type="entry name" value="S26_SPase_I"/>
    <property type="match status" value="1"/>
</dbReference>
<feature type="compositionally biased region" description="Basic and acidic residues" evidence="12">
    <location>
        <begin position="260"/>
        <end position="269"/>
    </location>
</feature>
<dbReference type="NCBIfam" id="TIGR02227">
    <property type="entry name" value="sigpep_I_bact"/>
    <property type="match status" value="1"/>
</dbReference>
<dbReference type="AlphaFoldDB" id="A0A9P6Z381"/>
<feature type="region of interest" description="Disordered" evidence="12">
    <location>
        <begin position="243"/>
        <end position="269"/>
    </location>
</feature>
<evidence type="ECO:0000256" key="3">
    <source>
        <dbReference type="ARBA" id="ARBA00022670"/>
    </source>
</evidence>
<evidence type="ECO:0000256" key="9">
    <source>
        <dbReference type="ARBA" id="ARBA00023136"/>
    </source>
</evidence>
<evidence type="ECO:0000259" key="13">
    <source>
        <dbReference type="Pfam" id="PF10502"/>
    </source>
</evidence>
<evidence type="ECO:0000256" key="12">
    <source>
        <dbReference type="SAM" id="MobiDB-lite"/>
    </source>
</evidence>
<dbReference type="GO" id="GO:0042720">
    <property type="term" value="C:mitochondrial inner membrane peptidase complex"/>
    <property type="evidence" value="ECO:0007669"/>
    <property type="project" value="InterPro"/>
</dbReference>
<evidence type="ECO:0000256" key="1">
    <source>
        <dbReference type="ARBA" id="ARBA00004434"/>
    </source>
</evidence>